<organism evidence="1 2">
    <name type="scientific">Azonexus fungiphilus</name>
    <dbReference type="NCBI Taxonomy" id="146940"/>
    <lineage>
        <taxon>Bacteria</taxon>
        <taxon>Pseudomonadati</taxon>
        <taxon>Pseudomonadota</taxon>
        <taxon>Betaproteobacteria</taxon>
        <taxon>Rhodocyclales</taxon>
        <taxon>Azonexaceae</taxon>
        <taxon>Azonexus</taxon>
    </lineage>
</organism>
<dbReference type="PANTHER" id="PTHR39327:SF1">
    <property type="entry name" value="BLR5470 PROTEIN"/>
    <property type="match status" value="1"/>
</dbReference>
<dbReference type="EMBL" id="RBXP01000002">
    <property type="protein sequence ID" value="RKT62939.1"/>
    <property type="molecule type" value="Genomic_DNA"/>
</dbReference>
<dbReference type="OrthoDB" id="5401788at2"/>
<protein>
    <submittedName>
        <fullName evidence="1">Putative transglutaminase-like cysteine proteinase</fullName>
    </submittedName>
</protein>
<dbReference type="SUPFAM" id="SSF54001">
    <property type="entry name" value="Cysteine proteinases"/>
    <property type="match status" value="1"/>
</dbReference>
<comment type="caution">
    <text evidence="1">The sequence shown here is derived from an EMBL/GenBank/DDBJ whole genome shotgun (WGS) entry which is preliminary data.</text>
</comment>
<dbReference type="AlphaFoldDB" id="A0A495WNE9"/>
<keyword evidence="2" id="KW-1185">Reference proteome</keyword>
<dbReference type="Proteomes" id="UP000270626">
    <property type="component" value="Unassembled WGS sequence"/>
</dbReference>
<gene>
    <name evidence="1" type="ORF">DFR40_0276</name>
</gene>
<proteinExistence type="predicted"/>
<sequence>MARLRSKKSTPASGTQTASLSSPSRFILSACLPLFCFCHLAFAENRPPTATQIPSETYAKQRLDAWQDLANRAKHLAEDAKIHLVNAFFNERISYDEDINIWAQEDYWATPSETLALGRGDCEDYALSKYFTLVHLGVASAKLRLVYVKANQTSPTGTSYRSHMVLAYYPSNRKAPWILDNLTSDILPSDARQDLQPIFSFNIQKLWVGIGKQTSSANYARWQDIIRRAAYDSAIAQSVARNTSPQHEKPLVANAAGQYYK</sequence>
<dbReference type="InterPro" id="IPR038765">
    <property type="entry name" value="Papain-like_cys_pep_sf"/>
</dbReference>
<evidence type="ECO:0000313" key="2">
    <source>
        <dbReference type="Proteomes" id="UP000270626"/>
    </source>
</evidence>
<evidence type="ECO:0000313" key="1">
    <source>
        <dbReference type="EMBL" id="RKT62939.1"/>
    </source>
</evidence>
<dbReference type="Pfam" id="PF06035">
    <property type="entry name" value="Peptidase_C93"/>
    <property type="match status" value="1"/>
</dbReference>
<dbReference type="InterPro" id="IPR010319">
    <property type="entry name" value="Transglutaminase-like_Cys_pept"/>
</dbReference>
<dbReference type="PANTHER" id="PTHR39327">
    <property type="match status" value="1"/>
</dbReference>
<dbReference type="RefSeq" id="WP_121456698.1">
    <property type="nucleotide sequence ID" value="NZ_RBXP01000002.1"/>
</dbReference>
<dbReference type="Gene3D" id="3.10.620.30">
    <property type="match status" value="1"/>
</dbReference>
<accession>A0A495WNE9</accession>
<name>A0A495WNE9_9RHOO</name>
<reference evidence="1 2" key="1">
    <citation type="submission" date="2018-10" db="EMBL/GenBank/DDBJ databases">
        <title>Genomic Encyclopedia of Type Strains, Phase IV (KMG-IV): sequencing the most valuable type-strain genomes for metagenomic binning, comparative biology and taxonomic classification.</title>
        <authorList>
            <person name="Goeker M."/>
        </authorList>
    </citation>
    <scope>NUCLEOTIDE SEQUENCE [LARGE SCALE GENOMIC DNA]</scope>
    <source>
        <strain evidence="1 2">DSM 23841</strain>
    </source>
</reference>